<reference evidence="1 2" key="1">
    <citation type="submission" date="2018-11" db="EMBL/GenBank/DDBJ databases">
        <title>Genome sequence of Apiotrichum porosum DSM 27194.</title>
        <authorList>
            <person name="Aliyu H."/>
            <person name="Gorte O."/>
            <person name="Ochsenreither K."/>
        </authorList>
    </citation>
    <scope>NUCLEOTIDE SEQUENCE [LARGE SCALE GENOMIC DNA]</scope>
    <source>
        <strain evidence="1 2">DSM 27194</strain>
    </source>
</reference>
<gene>
    <name evidence="1" type="ORF">EHS24_003977</name>
</gene>
<dbReference type="GeneID" id="39588520"/>
<comment type="caution">
    <text evidence="1">The sequence shown here is derived from an EMBL/GenBank/DDBJ whole genome shotgun (WGS) entry which is preliminary data.</text>
</comment>
<evidence type="ECO:0000313" key="2">
    <source>
        <dbReference type="Proteomes" id="UP000279236"/>
    </source>
</evidence>
<dbReference type="EMBL" id="RSCE01000002">
    <property type="protein sequence ID" value="RSH85797.1"/>
    <property type="molecule type" value="Genomic_DNA"/>
</dbReference>
<dbReference type="Proteomes" id="UP000279236">
    <property type="component" value="Unassembled WGS sequence"/>
</dbReference>
<dbReference type="STRING" id="105984.A0A427Y3Z7"/>
<protein>
    <submittedName>
        <fullName evidence="1">Uncharacterized protein</fullName>
    </submittedName>
</protein>
<accession>A0A427Y3Z7</accession>
<dbReference type="PANTHER" id="PTHR38696:SF1">
    <property type="entry name" value="MEDIATOR OF RNA POLYMERASE II TRANSCRIPTION SUBUNIT 13"/>
    <property type="match status" value="1"/>
</dbReference>
<sequence>MRAGITAAVTRAWKKGIKSSGGVEYAPELMSWHQRKGCDGGVWELVLKDSCWNPKSEDKVSSKRIILNIMTEVAHHGYSLESSYRASAKDSGKDTLIFSKGTPDPQAVFFSVCFYSSDRIWIIDASADVGQALEEGIKATWVDGVRDARVRERHCRELRLRGNPWTSHSAQALISSRVINVVIMKLVRMAGYDYVGSVQVADNDESAIPMLIFRLNPDKEFNSHHIEPISEAAAKSMTIGR</sequence>
<dbReference type="RefSeq" id="XP_028478582.1">
    <property type="nucleotide sequence ID" value="XM_028619610.1"/>
</dbReference>
<organism evidence="1 2">
    <name type="scientific">Apiotrichum porosum</name>
    <dbReference type="NCBI Taxonomy" id="105984"/>
    <lineage>
        <taxon>Eukaryota</taxon>
        <taxon>Fungi</taxon>
        <taxon>Dikarya</taxon>
        <taxon>Basidiomycota</taxon>
        <taxon>Agaricomycotina</taxon>
        <taxon>Tremellomycetes</taxon>
        <taxon>Trichosporonales</taxon>
        <taxon>Trichosporonaceae</taxon>
        <taxon>Apiotrichum</taxon>
    </lineage>
</organism>
<dbReference type="AlphaFoldDB" id="A0A427Y3Z7"/>
<keyword evidence="2" id="KW-1185">Reference proteome</keyword>
<evidence type="ECO:0000313" key="1">
    <source>
        <dbReference type="EMBL" id="RSH85797.1"/>
    </source>
</evidence>
<dbReference type="PANTHER" id="PTHR38696">
    <property type="entry name" value="MEDIATOR OF RNA POLYMERASE II TRANSCRIPTION SUBUNIT 13"/>
    <property type="match status" value="1"/>
</dbReference>
<name>A0A427Y3Z7_9TREE</name>
<proteinExistence type="predicted"/>
<dbReference type="OrthoDB" id="3255427at2759"/>